<dbReference type="RefSeq" id="WP_203710441.1">
    <property type="nucleotide sequence ID" value="NZ_BONE01000002.1"/>
</dbReference>
<gene>
    <name evidence="2" type="ORF">Asi02nite_04800</name>
</gene>
<protein>
    <submittedName>
        <fullName evidence="2">Uridine kinase</fullName>
    </submittedName>
</protein>
<accession>A0ABQ4CI62</accession>
<keyword evidence="2" id="KW-0808">Transferase</keyword>
<evidence type="ECO:0000313" key="2">
    <source>
        <dbReference type="EMBL" id="GIF70962.1"/>
    </source>
</evidence>
<dbReference type="Gene3D" id="3.40.50.300">
    <property type="entry name" value="P-loop containing nucleotide triphosphate hydrolases"/>
    <property type="match status" value="1"/>
</dbReference>
<sequence length="196" mass="21194">MGLFVAITGGTGSGKTTLADALARRLGDQLAVVSLDDLVFGRAALAAAGRVVTDWDDPGLWRWDDLRGHLADLRAGRPTVVDARSRESRAAGTPTLRVEPRPVCALVGHLALHDDEIAKICGVRVYLDLPEDELARRRAARGPAPENNEPYLSTTLLPAHRRLVVPQKRRATHVVDATRQPAVVADEVVAIIRRAT</sequence>
<dbReference type="SUPFAM" id="SSF52540">
    <property type="entry name" value="P-loop containing nucleoside triphosphate hydrolases"/>
    <property type="match status" value="1"/>
</dbReference>
<reference evidence="2 3" key="1">
    <citation type="submission" date="2021-01" db="EMBL/GenBank/DDBJ databases">
        <title>Whole genome shotgun sequence of Asanoa siamensis NBRC 107932.</title>
        <authorList>
            <person name="Komaki H."/>
            <person name="Tamura T."/>
        </authorList>
    </citation>
    <scope>NUCLEOTIDE SEQUENCE [LARGE SCALE GENOMIC DNA]</scope>
    <source>
        <strain evidence="2 3">NBRC 107932</strain>
    </source>
</reference>
<dbReference type="InterPro" id="IPR003593">
    <property type="entry name" value="AAA+_ATPase"/>
</dbReference>
<dbReference type="Pfam" id="PF13238">
    <property type="entry name" value="AAA_18"/>
    <property type="match status" value="1"/>
</dbReference>
<name>A0ABQ4CI62_9ACTN</name>
<dbReference type="PANTHER" id="PTHR10285">
    <property type="entry name" value="URIDINE KINASE"/>
    <property type="match status" value="1"/>
</dbReference>
<evidence type="ECO:0000313" key="3">
    <source>
        <dbReference type="Proteomes" id="UP000604117"/>
    </source>
</evidence>
<comment type="caution">
    <text evidence="2">The sequence shown here is derived from an EMBL/GenBank/DDBJ whole genome shotgun (WGS) entry which is preliminary data.</text>
</comment>
<evidence type="ECO:0000259" key="1">
    <source>
        <dbReference type="SMART" id="SM00382"/>
    </source>
</evidence>
<dbReference type="SMART" id="SM00382">
    <property type="entry name" value="AAA"/>
    <property type="match status" value="1"/>
</dbReference>
<dbReference type="Proteomes" id="UP000604117">
    <property type="component" value="Unassembled WGS sequence"/>
</dbReference>
<dbReference type="InterPro" id="IPR027417">
    <property type="entry name" value="P-loop_NTPase"/>
</dbReference>
<keyword evidence="2" id="KW-0418">Kinase</keyword>
<keyword evidence="3" id="KW-1185">Reference proteome</keyword>
<proteinExistence type="predicted"/>
<feature type="domain" description="AAA+ ATPase" evidence="1">
    <location>
        <begin position="1"/>
        <end position="196"/>
    </location>
</feature>
<dbReference type="EMBL" id="BONE01000002">
    <property type="protein sequence ID" value="GIF70962.1"/>
    <property type="molecule type" value="Genomic_DNA"/>
</dbReference>
<organism evidence="2 3">
    <name type="scientific">Asanoa siamensis</name>
    <dbReference type="NCBI Taxonomy" id="926357"/>
    <lineage>
        <taxon>Bacteria</taxon>
        <taxon>Bacillati</taxon>
        <taxon>Actinomycetota</taxon>
        <taxon>Actinomycetes</taxon>
        <taxon>Micromonosporales</taxon>
        <taxon>Micromonosporaceae</taxon>
        <taxon>Asanoa</taxon>
    </lineage>
</organism>
<dbReference type="GO" id="GO:0016301">
    <property type="term" value="F:kinase activity"/>
    <property type="evidence" value="ECO:0007669"/>
    <property type="project" value="UniProtKB-KW"/>
</dbReference>